<keyword evidence="4 7" id="KW-0418">Kinase</keyword>
<accession>A0A9P6NGD7</accession>
<feature type="domain" description="PI3K/PI4K catalytic" evidence="9">
    <location>
        <begin position="653"/>
        <end position="923"/>
    </location>
</feature>
<dbReference type="GO" id="GO:0005524">
    <property type="term" value="F:ATP binding"/>
    <property type="evidence" value="ECO:0007669"/>
    <property type="project" value="UniProtKB-UniRule"/>
</dbReference>
<dbReference type="GO" id="GO:0000045">
    <property type="term" value="P:autophagosome assembly"/>
    <property type="evidence" value="ECO:0007669"/>
    <property type="project" value="TreeGrafter"/>
</dbReference>
<dbReference type="PANTHER" id="PTHR10048:SF7">
    <property type="entry name" value="PHOSPHATIDYLINOSITOL 3-KINASE CATALYTIC SUBUNIT TYPE 3"/>
    <property type="match status" value="1"/>
</dbReference>
<organism evidence="12 13">
    <name type="scientific">Cronartium quercuum f. sp. fusiforme G11</name>
    <dbReference type="NCBI Taxonomy" id="708437"/>
    <lineage>
        <taxon>Eukaryota</taxon>
        <taxon>Fungi</taxon>
        <taxon>Dikarya</taxon>
        <taxon>Basidiomycota</taxon>
        <taxon>Pucciniomycotina</taxon>
        <taxon>Pucciniomycetes</taxon>
        <taxon>Pucciniales</taxon>
        <taxon>Coleosporiaceae</taxon>
        <taxon>Cronartium</taxon>
    </lineage>
</organism>
<feature type="compositionally biased region" description="Polar residues" evidence="8">
    <location>
        <begin position="468"/>
        <end position="478"/>
    </location>
</feature>
<evidence type="ECO:0000256" key="5">
    <source>
        <dbReference type="ARBA" id="ARBA00022840"/>
    </source>
</evidence>
<evidence type="ECO:0000259" key="11">
    <source>
        <dbReference type="PROSITE" id="PS51547"/>
    </source>
</evidence>
<dbReference type="InterPro" id="IPR018936">
    <property type="entry name" value="PI3/4_kinase_CS"/>
</dbReference>
<dbReference type="SUPFAM" id="SSF56112">
    <property type="entry name" value="Protein kinase-like (PK-like)"/>
    <property type="match status" value="1"/>
</dbReference>
<dbReference type="GO" id="GO:0016303">
    <property type="term" value="F:1-phosphatidylinositol-3-kinase activity"/>
    <property type="evidence" value="ECO:0007669"/>
    <property type="project" value="UniProtKB-UniRule"/>
</dbReference>
<comment type="catalytic activity">
    <reaction evidence="6">
        <text>a 1,2-diacyl-sn-glycero-3-phospho-(1D-myo-inositol) + ATP = a 1,2-diacyl-sn-glycero-3-phospho-(1D-myo-inositol-3-phosphate) + ADP + H(+)</text>
        <dbReference type="Rhea" id="RHEA:12709"/>
        <dbReference type="ChEBI" id="CHEBI:15378"/>
        <dbReference type="ChEBI" id="CHEBI:30616"/>
        <dbReference type="ChEBI" id="CHEBI:57880"/>
        <dbReference type="ChEBI" id="CHEBI:58088"/>
        <dbReference type="ChEBI" id="CHEBI:456216"/>
        <dbReference type="EC" id="2.7.1.137"/>
    </reaction>
    <physiologicalReaction direction="left-to-right" evidence="6">
        <dbReference type="Rhea" id="RHEA:12710"/>
    </physiologicalReaction>
</comment>
<keyword evidence="3 7" id="KW-0547">Nucleotide-binding</keyword>
<dbReference type="InterPro" id="IPR008290">
    <property type="entry name" value="PI3K_Vps34"/>
</dbReference>
<dbReference type="InterPro" id="IPR000403">
    <property type="entry name" value="PI3/4_kinase_cat_dom"/>
</dbReference>
<dbReference type="PROSITE" id="PS50290">
    <property type="entry name" value="PI3_4_KINASE_3"/>
    <property type="match status" value="1"/>
</dbReference>
<evidence type="ECO:0000313" key="13">
    <source>
        <dbReference type="Proteomes" id="UP000886653"/>
    </source>
</evidence>
<dbReference type="Pfam" id="PF00454">
    <property type="entry name" value="PI3_PI4_kinase"/>
    <property type="match status" value="1"/>
</dbReference>
<feature type="region of interest" description="Disordered" evidence="8">
    <location>
        <begin position="453"/>
        <end position="478"/>
    </location>
</feature>
<dbReference type="Pfam" id="PF00613">
    <property type="entry name" value="PI3Ka"/>
    <property type="match status" value="1"/>
</dbReference>
<dbReference type="EMBL" id="MU167261">
    <property type="protein sequence ID" value="KAG0146426.1"/>
    <property type="molecule type" value="Genomic_DNA"/>
</dbReference>
<gene>
    <name evidence="12" type="ORF">CROQUDRAFT_62890</name>
</gene>
<dbReference type="InterPro" id="IPR002420">
    <property type="entry name" value="PI3K-type_C2_dom"/>
</dbReference>
<dbReference type="InterPro" id="IPR035892">
    <property type="entry name" value="C2_domain_sf"/>
</dbReference>
<evidence type="ECO:0000256" key="2">
    <source>
        <dbReference type="ARBA" id="ARBA00022679"/>
    </source>
</evidence>
<dbReference type="GO" id="GO:0000407">
    <property type="term" value="C:phagophore assembly site"/>
    <property type="evidence" value="ECO:0007669"/>
    <property type="project" value="TreeGrafter"/>
</dbReference>
<dbReference type="OrthoDB" id="67688at2759"/>
<evidence type="ECO:0000313" key="12">
    <source>
        <dbReference type="EMBL" id="KAG0146426.1"/>
    </source>
</evidence>
<evidence type="ECO:0000256" key="8">
    <source>
        <dbReference type="SAM" id="MobiDB-lite"/>
    </source>
</evidence>
<evidence type="ECO:0000256" key="3">
    <source>
        <dbReference type="ARBA" id="ARBA00022741"/>
    </source>
</evidence>
<dbReference type="GO" id="GO:0005768">
    <property type="term" value="C:endosome"/>
    <property type="evidence" value="ECO:0007669"/>
    <property type="project" value="TreeGrafter"/>
</dbReference>
<dbReference type="InterPro" id="IPR015433">
    <property type="entry name" value="PI3/4_kinase"/>
</dbReference>
<dbReference type="GO" id="GO:0006897">
    <property type="term" value="P:endocytosis"/>
    <property type="evidence" value="ECO:0007669"/>
    <property type="project" value="TreeGrafter"/>
</dbReference>
<dbReference type="PROSITE" id="PS51547">
    <property type="entry name" value="C2_PI3K"/>
    <property type="match status" value="1"/>
</dbReference>
<dbReference type="FunFam" id="1.10.1070.11:FF:000002">
    <property type="entry name" value="Phosphatidylinositol 3-kinase catalytic subunit type 3"/>
    <property type="match status" value="1"/>
</dbReference>
<dbReference type="CDD" id="cd00896">
    <property type="entry name" value="PI3Kc_III"/>
    <property type="match status" value="1"/>
</dbReference>
<dbReference type="InterPro" id="IPR001263">
    <property type="entry name" value="PI3K_accessory_dom"/>
</dbReference>
<dbReference type="Pfam" id="PF00792">
    <property type="entry name" value="PI3K_C2"/>
    <property type="match status" value="1"/>
</dbReference>
<evidence type="ECO:0000256" key="4">
    <source>
        <dbReference type="ARBA" id="ARBA00022777"/>
    </source>
</evidence>
<comment type="caution">
    <text evidence="12">The sequence shown here is derived from an EMBL/GenBank/DDBJ whole genome shotgun (WGS) entry which is preliminary data.</text>
</comment>
<dbReference type="InterPro" id="IPR057756">
    <property type="entry name" value="PI3-kinase_type3/VPS34_cat"/>
</dbReference>
<evidence type="ECO:0000256" key="7">
    <source>
        <dbReference type="PIRNR" id="PIRNR000587"/>
    </source>
</evidence>
<dbReference type="EC" id="2.7.1.137" evidence="7"/>
<comment type="similarity">
    <text evidence="1">Belongs to the PI3/PI4-kinase family. Type III PI4K subfamily.</text>
</comment>
<evidence type="ECO:0000259" key="9">
    <source>
        <dbReference type="PROSITE" id="PS50290"/>
    </source>
</evidence>
<feature type="compositionally biased region" description="Low complexity" evidence="8">
    <location>
        <begin position="453"/>
        <end position="467"/>
    </location>
</feature>
<dbReference type="GO" id="GO:0048015">
    <property type="term" value="P:phosphatidylinositol-mediated signaling"/>
    <property type="evidence" value="ECO:0007669"/>
    <property type="project" value="TreeGrafter"/>
</dbReference>
<dbReference type="PROSITE" id="PS00915">
    <property type="entry name" value="PI3_4_KINASE_1"/>
    <property type="match status" value="1"/>
</dbReference>
<dbReference type="GO" id="GO:0034271">
    <property type="term" value="C:phosphatidylinositol 3-kinase complex, class III, type I"/>
    <property type="evidence" value="ECO:0007669"/>
    <property type="project" value="TreeGrafter"/>
</dbReference>
<sequence length="937" mass="105942">MQASRVEEQALTIAKSCDIDLPVTLKISRIEGNRFHPNSATTIDTTLLDDSAKTQLSDLYVSVQVWADNRPLTIPFYTAHKSFTNSYSWSAPITLPLKYRDLPPSAQLTFNVFDAAGLTTSSMESASGTRTDAFLLLNSEVVGGTTLSLFGKKRTLRKGKQRCLLHRGKLADGRVATSTPSKFTRPNPLLDETEAEEEDKLGRLEKLVKKQERGDLPRLDWLDKYAFRQIEKIHAEETAQSPHMYIYVDLPRFDFPVVYNEIELPQPTLPPFPSSAANSQLQQQYSTKSLDDIFTVVDPEMLQDNPIETKHTRLHRSHRNGPLDRELRPEKSVRDALNNILSYPPTRALTRDERDLVWRFRFFLSHEKRALTKFLKSVVWSDKGEVRQAIGDLLPIWSDISLDDALELLGPSEDYRDPRVKRFAVQQLSRADDDELVLYLLQLVQALKFDISSSYSSPSNSKTPSASTMGQSHRFSTSTINRPNITSSSVMGWEQRSSRMDITPRLGQNDVFEDPTTVSLEDFLIERSCLNPNVLGYQLYWYLSVEESAGGDKAVALMYSRVLQKFREKMQESESGREMAELLQRQVTFVSLISKLAKDIRFSKDARPKKIEKLKSVLKDPVKQATLLSTDASMPIAPLPLPLDAKTQIIGFDAEKSTVFKSNLFPLRLSLKCEDGTEYMVIFKNGDDMRQDQLVIQLISLMDRLLRKEHLDLKLTPYKVLATSQVDGMVQFVTSITLGEIASRFPGGILEYLRTENPDTSGSIGTYGVSPSVLDNFVKSCAGYCVVTYILGVGDRHLDNLMLSPTGHFFHVDFGYILGRDPKPFPPSIKVCKEMVDGMGGDQSVHYGRFKRLCNTAFICLRKSSGLIINLVGLMVDGNIPDIKLEPDKAVMKVQDKFRLDLSEEDAIKHFEKELNDTSYFTVVFDKIHAVAQYWRA</sequence>
<dbReference type="InterPro" id="IPR011009">
    <property type="entry name" value="Kinase-like_dom_sf"/>
</dbReference>
<keyword evidence="13" id="KW-1185">Reference proteome</keyword>
<dbReference type="CDD" id="cd08397">
    <property type="entry name" value="C2_PI3K_class_III"/>
    <property type="match status" value="1"/>
</dbReference>
<dbReference type="PANTHER" id="PTHR10048">
    <property type="entry name" value="PHOSPHATIDYLINOSITOL KINASE"/>
    <property type="match status" value="1"/>
</dbReference>
<dbReference type="InterPro" id="IPR036940">
    <property type="entry name" value="PI3/4_kinase_cat_sf"/>
</dbReference>
<proteinExistence type="inferred from homology"/>
<dbReference type="PIRSF" id="PIRSF000587">
    <property type="entry name" value="PI3K_Vps34"/>
    <property type="match status" value="1"/>
</dbReference>
<dbReference type="SUPFAM" id="SSF48371">
    <property type="entry name" value="ARM repeat"/>
    <property type="match status" value="1"/>
</dbReference>
<dbReference type="PROSITE" id="PS00916">
    <property type="entry name" value="PI3_4_KINASE_2"/>
    <property type="match status" value="1"/>
</dbReference>
<dbReference type="SMART" id="SM00142">
    <property type="entry name" value="PI3K_C2"/>
    <property type="match status" value="1"/>
</dbReference>
<dbReference type="Gene3D" id="2.60.40.150">
    <property type="entry name" value="C2 domain"/>
    <property type="match status" value="1"/>
</dbReference>
<name>A0A9P6NGD7_9BASI</name>
<dbReference type="Gene3D" id="1.10.1070.11">
    <property type="entry name" value="Phosphatidylinositol 3-/4-kinase, catalytic domain"/>
    <property type="match status" value="1"/>
</dbReference>
<dbReference type="SMART" id="SM00145">
    <property type="entry name" value="PI3Ka"/>
    <property type="match status" value="1"/>
</dbReference>
<dbReference type="Gene3D" id="1.25.40.70">
    <property type="entry name" value="Phosphatidylinositol 3-kinase, accessory domain (PIK)"/>
    <property type="match status" value="1"/>
</dbReference>
<dbReference type="SMART" id="SM00146">
    <property type="entry name" value="PI3Kc"/>
    <property type="match status" value="1"/>
</dbReference>
<dbReference type="GO" id="GO:0034272">
    <property type="term" value="C:phosphatidylinositol 3-kinase complex, class III, type II"/>
    <property type="evidence" value="ECO:0007669"/>
    <property type="project" value="TreeGrafter"/>
</dbReference>
<dbReference type="SUPFAM" id="SSF49562">
    <property type="entry name" value="C2 domain (Calcium/lipid-binding domain, CaLB)"/>
    <property type="match status" value="1"/>
</dbReference>
<dbReference type="InterPro" id="IPR016024">
    <property type="entry name" value="ARM-type_fold"/>
</dbReference>
<dbReference type="GO" id="GO:0005777">
    <property type="term" value="C:peroxisome"/>
    <property type="evidence" value="ECO:0007669"/>
    <property type="project" value="TreeGrafter"/>
</dbReference>
<dbReference type="PROSITE" id="PS51545">
    <property type="entry name" value="PIK_HELICAL"/>
    <property type="match status" value="1"/>
</dbReference>
<reference evidence="12" key="1">
    <citation type="submission" date="2013-11" db="EMBL/GenBank/DDBJ databases">
        <title>Genome sequence of the fusiform rust pathogen reveals effectors for host alternation and coevolution with pine.</title>
        <authorList>
            <consortium name="DOE Joint Genome Institute"/>
            <person name="Smith K."/>
            <person name="Pendleton A."/>
            <person name="Kubisiak T."/>
            <person name="Anderson C."/>
            <person name="Salamov A."/>
            <person name="Aerts A."/>
            <person name="Riley R."/>
            <person name="Clum A."/>
            <person name="Lindquist E."/>
            <person name="Ence D."/>
            <person name="Campbell M."/>
            <person name="Kronenberg Z."/>
            <person name="Feau N."/>
            <person name="Dhillon B."/>
            <person name="Hamelin R."/>
            <person name="Burleigh J."/>
            <person name="Smith J."/>
            <person name="Yandell M."/>
            <person name="Nelson C."/>
            <person name="Grigoriev I."/>
            <person name="Davis J."/>
        </authorList>
    </citation>
    <scope>NUCLEOTIDE SEQUENCE</scope>
    <source>
        <strain evidence="12">G11</strain>
    </source>
</reference>
<dbReference type="Gene3D" id="3.30.1010.10">
    <property type="entry name" value="Phosphatidylinositol 3-kinase Catalytic Subunit, Chain A, domain 4"/>
    <property type="match status" value="1"/>
</dbReference>
<evidence type="ECO:0000256" key="1">
    <source>
        <dbReference type="ARBA" id="ARBA00006209"/>
    </source>
</evidence>
<keyword evidence="5 7" id="KW-0067">ATP-binding</keyword>
<feature type="domain" description="PIK helical" evidence="10">
    <location>
        <begin position="324"/>
        <end position="569"/>
    </location>
</feature>
<protein>
    <recommendedName>
        <fullName evidence="7">Phosphatidylinositol 3-kinase VPS34</fullName>
        <ecNumber evidence="7">2.7.1.137</ecNumber>
    </recommendedName>
</protein>
<dbReference type="InterPro" id="IPR042236">
    <property type="entry name" value="PI3K_accessory_sf"/>
</dbReference>
<dbReference type="FunFam" id="3.30.1010.10:FF:000002">
    <property type="entry name" value="Phosphatidylinositol 3-kinase catalytic subunit type 3"/>
    <property type="match status" value="1"/>
</dbReference>
<feature type="domain" description="C2 PI3K-type" evidence="11">
    <location>
        <begin position="19"/>
        <end position="205"/>
    </location>
</feature>
<keyword evidence="2 7" id="KW-0808">Transferase</keyword>
<evidence type="ECO:0000256" key="6">
    <source>
        <dbReference type="ARBA" id="ARBA00023985"/>
    </source>
</evidence>
<evidence type="ECO:0000259" key="10">
    <source>
        <dbReference type="PROSITE" id="PS51545"/>
    </source>
</evidence>
<dbReference type="AlphaFoldDB" id="A0A9P6NGD7"/>
<dbReference type="Proteomes" id="UP000886653">
    <property type="component" value="Unassembled WGS sequence"/>
</dbReference>